<proteinExistence type="predicted"/>
<comment type="caution">
    <text evidence="2">The sequence shown here is derived from an EMBL/GenBank/DDBJ whole genome shotgun (WGS) entry which is preliminary data.</text>
</comment>
<sequence length="262" mass="28415">MHFSVKSPSQRSGCLNYFSALREATSRLNMKAMSHFVRLGAAQEHKLEEEYKIASGALEELHKVLLDRGLTAGQLLSFAGPSPLKEASQVAAQLLANLPVQAAVEERVGGEAEIANPRDHIFQLGQRGGRGRHRGRVEMEGEIRQPAAEELASHRRQHRRGLPATEGPLRGGAGAGPTEACRHGGAAADGLGPWSRRVHPRGKGPVLHGGDARHLEHVAVDHENDQHGAQEVDQREEDHEEQPGGPASRPVKRAVSLTRKEN</sequence>
<feature type="region of interest" description="Disordered" evidence="1">
    <location>
        <begin position="123"/>
        <end position="262"/>
    </location>
</feature>
<feature type="compositionally biased region" description="Basic and acidic residues" evidence="1">
    <location>
        <begin position="210"/>
        <end position="237"/>
    </location>
</feature>
<organism evidence="2 3">
    <name type="scientific">Liparis tanakae</name>
    <name type="common">Tanaka's snailfish</name>
    <dbReference type="NCBI Taxonomy" id="230148"/>
    <lineage>
        <taxon>Eukaryota</taxon>
        <taxon>Metazoa</taxon>
        <taxon>Chordata</taxon>
        <taxon>Craniata</taxon>
        <taxon>Vertebrata</taxon>
        <taxon>Euteleostomi</taxon>
        <taxon>Actinopterygii</taxon>
        <taxon>Neopterygii</taxon>
        <taxon>Teleostei</taxon>
        <taxon>Neoteleostei</taxon>
        <taxon>Acanthomorphata</taxon>
        <taxon>Eupercaria</taxon>
        <taxon>Perciformes</taxon>
        <taxon>Cottioidei</taxon>
        <taxon>Cottales</taxon>
        <taxon>Liparidae</taxon>
        <taxon>Liparis</taxon>
    </lineage>
</organism>
<dbReference type="Proteomes" id="UP000314294">
    <property type="component" value="Unassembled WGS sequence"/>
</dbReference>
<evidence type="ECO:0000256" key="1">
    <source>
        <dbReference type="SAM" id="MobiDB-lite"/>
    </source>
</evidence>
<gene>
    <name evidence="2" type="ORF">EYF80_006888</name>
</gene>
<dbReference type="AlphaFoldDB" id="A0A4Z2IYS0"/>
<keyword evidence="3" id="KW-1185">Reference proteome</keyword>
<name>A0A4Z2IYS0_9TELE</name>
<reference evidence="2 3" key="1">
    <citation type="submission" date="2019-03" db="EMBL/GenBank/DDBJ databases">
        <title>First draft genome of Liparis tanakae, snailfish: a comprehensive survey of snailfish specific genes.</title>
        <authorList>
            <person name="Kim W."/>
            <person name="Song I."/>
            <person name="Jeong J.-H."/>
            <person name="Kim D."/>
            <person name="Kim S."/>
            <person name="Ryu S."/>
            <person name="Song J.Y."/>
            <person name="Lee S.K."/>
        </authorList>
    </citation>
    <scope>NUCLEOTIDE SEQUENCE [LARGE SCALE GENOMIC DNA]</scope>
    <source>
        <tissue evidence="2">Muscle</tissue>
    </source>
</reference>
<evidence type="ECO:0000313" key="3">
    <source>
        <dbReference type="Proteomes" id="UP000314294"/>
    </source>
</evidence>
<dbReference type="EMBL" id="SRLO01000036">
    <property type="protein sequence ID" value="TNN82931.1"/>
    <property type="molecule type" value="Genomic_DNA"/>
</dbReference>
<accession>A0A4Z2IYS0</accession>
<evidence type="ECO:0000313" key="2">
    <source>
        <dbReference type="EMBL" id="TNN82931.1"/>
    </source>
</evidence>
<protein>
    <submittedName>
        <fullName evidence="2">Uncharacterized protein</fullName>
    </submittedName>
</protein>